<feature type="domain" description="HTH luxR-type" evidence="6">
    <location>
        <begin position="162"/>
        <end position="227"/>
    </location>
</feature>
<dbReference type="EMBL" id="CP121252">
    <property type="protein sequence ID" value="WFP16617.1"/>
    <property type="molecule type" value="Genomic_DNA"/>
</dbReference>
<dbReference type="InterPro" id="IPR039420">
    <property type="entry name" value="WalR-like"/>
</dbReference>
<reference evidence="8 9" key="1">
    <citation type="submission" date="2023-04" db="EMBL/GenBank/DDBJ databases">
        <title>Funneling lignin-derived compounds into biodiesel using alkali-halophilic Citricoccus sp. P2.</title>
        <authorList>
            <person name="Luo C.-B."/>
        </authorList>
    </citation>
    <scope>NUCLEOTIDE SEQUENCE [LARGE SCALE GENOMIC DNA]</scope>
    <source>
        <strain evidence="8 9">P2</strain>
    </source>
</reference>
<dbReference type="PRINTS" id="PR00038">
    <property type="entry name" value="HTHLUXR"/>
</dbReference>
<dbReference type="InterPro" id="IPR011006">
    <property type="entry name" value="CheY-like_superfamily"/>
</dbReference>
<feature type="modified residue" description="4-aspartylphosphate" evidence="5">
    <location>
        <position position="61"/>
    </location>
</feature>
<dbReference type="PROSITE" id="PS00622">
    <property type="entry name" value="HTH_LUXR_1"/>
    <property type="match status" value="1"/>
</dbReference>
<evidence type="ECO:0000313" key="8">
    <source>
        <dbReference type="EMBL" id="WFP16617.1"/>
    </source>
</evidence>
<dbReference type="PROSITE" id="PS50110">
    <property type="entry name" value="RESPONSE_REGULATORY"/>
    <property type="match status" value="1"/>
</dbReference>
<sequence>MDLTSTARIRVLVVDDETLMRAGIRLMIDGVQGIEVVGEAADGIDAVAAVRDLDPDVVLMDIRMPRMNGIEATRELTRKGARARVVVLTAFDTDDFLLDALRGGAVSFLLKDSAPQRVVQAVTEAAAGHPQVSATALATLVELAERGRDSVASRTETFSSRPVSPPAMVTVREWEVGQFVAQGLTNADIAATLHLSATTVKTHLASLFAKLHVTNRVQLAIYVLEHQQRQG</sequence>
<feature type="domain" description="Response regulatory" evidence="7">
    <location>
        <begin position="10"/>
        <end position="126"/>
    </location>
</feature>
<dbReference type="InterPro" id="IPR058245">
    <property type="entry name" value="NreC/VraR/RcsB-like_REC"/>
</dbReference>
<protein>
    <submittedName>
        <fullName evidence="8">Response regulator transcription factor</fullName>
    </submittedName>
</protein>
<organism evidence="8 9">
    <name type="scientific">Citricoccus muralis</name>
    <dbReference type="NCBI Taxonomy" id="169134"/>
    <lineage>
        <taxon>Bacteria</taxon>
        <taxon>Bacillati</taxon>
        <taxon>Actinomycetota</taxon>
        <taxon>Actinomycetes</taxon>
        <taxon>Micrococcales</taxon>
        <taxon>Micrococcaceae</taxon>
        <taxon>Citricoccus</taxon>
    </lineage>
</organism>
<dbReference type="Pfam" id="PF00196">
    <property type="entry name" value="GerE"/>
    <property type="match status" value="1"/>
</dbReference>
<dbReference type="Gene3D" id="3.40.50.2300">
    <property type="match status" value="1"/>
</dbReference>
<gene>
    <name evidence="8" type="ORF">P8192_00370</name>
</gene>
<dbReference type="CDD" id="cd17535">
    <property type="entry name" value="REC_NarL-like"/>
    <property type="match status" value="1"/>
</dbReference>
<keyword evidence="1 5" id="KW-0597">Phosphoprotein</keyword>
<dbReference type="RefSeq" id="WP_270106801.1">
    <property type="nucleotide sequence ID" value="NZ_CP121252.1"/>
</dbReference>
<dbReference type="PANTHER" id="PTHR43214:SF24">
    <property type="entry name" value="TRANSCRIPTIONAL REGULATORY PROTEIN NARL-RELATED"/>
    <property type="match status" value="1"/>
</dbReference>
<evidence type="ECO:0000256" key="5">
    <source>
        <dbReference type="PROSITE-ProRule" id="PRU00169"/>
    </source>
</evidence>
<evidence type="ECO:0000313" key="9">
    <source>
        <dbReference type="Proteomes" id="UP001219037"/>
    </source>
</evidence>
<dbReference type="SUPFAM" id="SSF46894">
    <property type="entry name" value="C-terminal effector domain of the bipartite response regulators"/>
    <property type="match status" value="1"/>
</dbReference>
<keyword evidence="4" id="KW-0804">Transcription</keyword>
<dbReference type="CDD" id="cd06170">
    <property type="entry name" value="LuxR_C_like"/>
    <property type="match status" value="1"/>
</dbReference>
<dbReference type="Pfam" id="PF00072">
    <property type="entry name" value="Response_reg"/>
    <property type="match status" value="1"/>
</dbReference>
<dbReference type="SUPFAM" id="SSF52172">
    <property type="entry name" value="CheY-like"/>
    <property type="match status" value="1"/>
</dbReference>
<evidence type="ECO:0000256" key="4">
    <source>
        <dbReference type="ARBA" id="ARBA00023163"/>
    </source>
</evidence>
<dbReference type="SMART" id="SM00448">
    <property type="entry name" value="REC"/>
    <property type="match status" value="1"/>
</dbReference>
<dbReference type="Proteomes" id="UP001219037">
    <property type="component" value="Chromosome"/>
</dbReference>
<dbReference type="InterPro" id="IPR001789">
    <property type="entry name" value="Sig_transdc_resp-reg_receiver"/>
</dbReference>
<dbReference type="InterPro" id="IPR016032">
    <property type="entry name" value="Sig_transdc_resp-reg_C-effctor"/>
</dbReference>
<keyword evidence="3" id="KW-0238">DNA-binding</keyword>
<name>A0ABY8H7N1_9MICC</name>
<keyword evidence="9" id="KW-1185">Reference proteome</keyword>
<accession>A0ABY8H7N1</accession>
<dbReference type="SMART" id="SM00421">
    <property type="entry name" value="HTH_LUXR"/>
    <property type="match status" value="1"/>
</dbReference>
<evidence type="ECO:0000256" key="3">
    <source>
        <dbReference type="ARBA" id="ARBA00023125"/>
    </source>
</evidence>
<evidence type="ECO:0000256" key="1">
    <source>
        <dbReference type="ARBA" id="ARBA00022553"/>
    </source>
</evidence>
<evidence type="ECO:0000256" key="2">
    <source>
        <dbReference type="ARBA" id="ARBA00023015"/>
    </source>
</evidence>
<proteinExistence type="predicted"/>
<dbReference type="PROSITE" id="PS50043">
    <property type="entry name" value="HTH_LUXR_2"/>
    <property type="match status" value="1"/>
</dbReference>
<dbReference type="InterPro" id="IPR000792">
    <property type="entry name" value="Tscrpt_reg_LuxR_C"/>
</dbReference>
<dbReference type="PANTHER" id="PTHR43214">
    <property type="entry name" value="TWO-COMPONENT RESPONSE REGULATOR"/>
    <property type="match status" value="1"/>
</dbReference>
<keyword evidence="2" id="KW-0805">Transcription regulation</keyword>
<evidence type="ECO:0000259" key="7">
    <source>
        <dbReference type="PROSITE" id="PS50110"/>
    </source>
</evidence>
<evidence type="ECO:0000259" key="6">
    <source>
        <dbReference type="PROSITE" id="PS50043"/>
    </source>
</evidence>